<keyword evidence="2" id="KW-0349">Heme</keyword>
<accession>A0A7S1AZ59</accession>
<feature type="transmembrane region" description="Helical" evidence="7">
    <location>
        <begin position="955"/>
        <end position="976"/>
    </location>
</feature>
<evidence type="ECO:0000256" key="6">
    <source>
        <dbReference type="SAM" id="MobiDB-lite"/>
    </source>
</evidence>
<dbReference type="SUPFAM" id="SSF46458">
    <property type="entry name" value="Globin-like"/>
    <property type="match status" value="2"/>
</dbReference>
<dbReference type="InterPro" id="IPR012292">
    <property type="entry name" value="Globin/Proto"/>
</dbReference>
<gene>
    <name evidence="9" type="ORF">NSCI0253_LOCUS44164</name>
</gene>
<dbReference type="AlphaFoldDB" id="A0A7S1AZ59"/>
<evidence type="ECO:0000256" key="4">
    <source>
        <dbReference type="ARBA" id="ARBA00022723"/>
    </source>
</evidence>
<evidence type="ECO:0000259" key="8">
    <source>
        <dbReference type="PROSITE" id="PS01033"/>
    </source>
</evidence>
<reference evidence="9" key="1">
    <citation type="submission" date="2021-01" db="EMBL/GenBank/DDBJ databases">
        <authorList>
            <person name="Corre E."/>
            <person name="Pelletier E."/>
            <person name="Niang G."/>
            <person name="Scheremetjew M."/>
            <person name="Finn R."/>
            <person name="Kale V."/>
            <person name="Holt S."/>
            <person name="Cochrane G."/>
            <person name="Meng A."/>
            <person name="Brown T."/>
            <person name="Cohen L."/>
        </authorList>
    </citation>
    <scope>NUCLEOTIDE SEQUENCE</scope>
</reference>
<feature type="compositionally biased region" description="Low complexity" evidence="6">
    <location>
        <begin position="1109"/>
        <end position="1128"/>
    </location>
</feature>
<sequence>MSAAFNHLTTDMADDERVLIFLEKIEEFATAHAEIAATAKDASSQRASEAAEDGGVVAVEESASLEAIQNSIVATEALAQDINVVAFEELHLPEAQINAAQDGWRLFLSTSSSQESAGEAIYSALFEGAPSLQALFTTPRAVQAMRFLTCFSSFVEALSDPARLHTFVDTIGLRHLHLDVTIPRVVIFRDAILDLFSVELGEKFSQQAMDGWKTLLNYVGGAIIFVKTNYSERITLIFTSWKTANAKSTKESGSEEQGSGPKGKGSGDKTSRFKNMVVIRYKKTDNRASESDQVGQEHAQDGDDKTLAGGVPTTYPEMFAFNSAVMGFNDKKWMKEVLDCFHNIVTNVSNSARLQEECDVLALRISRVAKGSVNFADYKSCMLATLRAILPKDWSTSHEVAWSWLWENVERVLMKTMGKPPKWQDSLTKFYASLTEETKFEMRADIYARFFVGAPAGQDYFKQSNTYLHIIADKIMEMTLEIYATPVQMVDEISALGLRHVGYGIPTELFGPFVSACVEMLNTCTKDECVIDAFRWSLGLVSQMLVRTIQEGSTIVMKAITTNNSKLLRKAISCAPRGERASWTLLVQVGTQDISPLAWSIESGNLKAAEAIIKDLLSFRADRDRYYYGCDELFRRHPDIVQKLRDFAPTLLPELFDGLVWRSRTTEAAGRRVNYYIRHLLLNKDNSFAPALEWIAEFKDPRVVCHPIITLLSDMLWNRVSYWRFLYGKSWLLLTLGIFICSQSVVINMNEPSKEAERITTFACRVFVYGFSMTQTLFSHLTQVCAAYKNEETVSIFRVIKVPEYLRERRETASALVGVCLVVMLGLEPILHCWTHGEDNDLLFTSDCGQDDLKFLYSIFSALAMFLYFLQLIDLTVFSNTISAYVLVCSRMLSEFALFLLALAVSIVMFASAVSTLKHDDANFSGIVDASLSFLMVCLGMASDATIDEIFNQPVIFACVGIFIVTTIFFLLNLLIAQLTCAYDAIFADMVGYARLGRIGIIVETMPKIPSSKWDAFVASLRLDKPCEFGPGDLGVSGAIQVYEPASAHTINVDMISRFGGSTSVTQPWPSDNEEDDNDRFDRLEKIIVRSMKRVEQKKKGASGGGTTTGTSDSRSSQASEASSGKDE</sequence>
<feature type="transmembrane region" description="Helical" evidence="7">
    <location>
        <begin position="896"/>
        <end position="917"/>
    </location>
</feature>
<feature type="transmembrane region" description="Helical" evidence="7">
    <location>
        <begin position="731"/>
        <end position="749"/>
    </location>
</feature>
<dbReference type="CDD" id="cd01040">
    <property type="entry name" value="Mb-like"/>
    <property type="match status" value="1"/>
</dbReference>
<dbReference type="GO" id="GO:0005344">
    <property type="term" value="F:oxygen carrier activity"/>
    <property type="evidence" value="ECO:0007669"/>
    <property type="project" value="UniProtKB-KW"/>
</dbReference>
<feature type="transmembrane region" description="Helical" evidence="7">
    <location>
        <begin position="815"/>
        <end position="835"/>
    </location>
</feature>
<dbReference type="GO" id="GO:0020037">
    <property type="term" value="F:heme binding"/>
    <property type="evidence" value="ECO:0007669"/>
    <property type="project" value="InterPro"/>
</dbReference>
<keyword evidence="7" id="KW-1133">Transmembrane helix</keyword>
<dbReference type="InterPro" id="IPR044399">
    <property type="entry name" value="Mb-like_M"/>
</dbReference>
<keyword evidence="7" id="KW-0472">Membrane</keyword>
<feature type="transmembrane region" description="Helical" evidence="7">
    <location>
        <begin position="855"/>
        <end position="875"/>
    </location>
</feature>
<keyword evidence="5" id="KW-0408">Iron</keyword>
<dbReference type="PANTHER" id="PTHR46458:SF1">
    <property type="entry name" value="GEO09476P1"/>
    <property type="match status" value="1"/>
</dbReference>
<evidence type="ECO:0000256" key="3">
    <source>
        <dbReference type="ARBA" id="ARBA00022621"/>
    </source>
</evidence>
<dbReference type="InterPro" id="IPR050532">
    <property type="entry name" value="Globin-like_OT"/>
</dbReference>
<feature type="region of interest" description="Disordered" evidence="6">
    <location>
        <begin position="1092"/>
        <end position="1128"/>
    </location>
</feature>
<evidence type="ECO:0000256" key="7">
    <source>
        <dbReference type="SAM" id="Phobius"/>
    </source>
</evidence>
<dbReference type="InterPro" id="IPR000971">
    <property type="entry name" value="Globin"/>
</dbReference>
<evidence type="ECO:0000313" key="9">
    <source>
        <dbReference type="EMBL" id="CAD8869808.1"/>
    </source>
</evidence>
<dbReference type="InterPro" id="IPR009050">
    <property type="entry name" value="Globin-like_sf"/>
</dbReference>
<keyword evidence="7" id="KW-0812">Transmembrane</keyword>
<evidence type="ECO:0000256" key="2">
    <source>
        <dbReference type="ARBA" id="ARBA00022617"/>
    </source>
</evidence>
<dbReference type="PANTHER" id="PTHR46458">
    <property type="entry name" value="BLR2807 PROTEIN"/>
    <property type="match status" value="1"/>
</dbReference>
<dbReference type="Pfam" id="PF00042">
    <property type="entry name" value="Globin"/>
    <property type="match status" value="1"/>
</dbReference>
<protein>
    <recommendedName>
        <fullName evidence="8">Globin domain-containing protein</fullName>
    </recommendedName>
</protein>
<dbReference type="GO" id="GO:0046872">
    <property type="term" value="F:metal ion binding"/>
    <property type="evidence" value="ECO:0007669"/>
    <property type="project" value="UniProtKB-KW"/>
</dbReference>
<dbReference type="GO" id="GO:0019825">
    <property type="term" value="F:oxygen binding"/>
    <property type="evidence" value="ECO:0007669"/>
    <property type="project" value="InterPro"/>
</dbReference>
<keyword evidence="1" id="KW-0813">Transport</keyword>
<dbReference type="Gene3D" id="1.10.490.10">
    <property type="entry name" value="Globins"/>
    <property type="match status" value="3"/>
</dbReference>
<proteinExistence type="predicted"/>
<organism evidence="9">
    <name type="scientific">Noctiluca scintillans</name>
    <name type="common">Sea sparkle</name>
    <name type="synonym">Red tide dinoflagellate</name>
    <dbReference type="NCBI Taxonomy" id="2966"/>
    <lineage>
        <taxon>Eukaryota</taxon>
        <taxon>Sar</taxon>
        <taxon>Alveolata</taxon>
        <taxon>Dinophyceae</taxon>
        <taxon>Noctilucales</taxon>
        <taxon>Noctilucaceae</taxon>
        <taxon>Noctiluca</taxon>
    </lineage>
</organism>
<name>A0A7S1AZ59_NOCSC</name>
<keyword evidence="4" id="KW-0479">Metal-binding</keyword>
<feature type="region of interest" description="Disordered" evidence="6">
    <location>
        <begin position="248"/>
        <end position="270"/>
    </location>
</feature>
<dbReference type="EMBL" id="HBFQ01062338">
    <property type="protein sequence ID" value="CAD8869808.1"/>
    <property type="molecule type" value="Transcribed_RNA"/>
</dbReference>
<feature type="region of interest" description="Disordered" evidence="6">
    <location>
        <begin position="286"/>
        <end position="307"/>
    </location>
</feature>
<dbReference type="PROSITE" id="PS01033">
    <property type="entry name" value="GLOBIN"/>
    <property type="match status" value="1"/>
</dbReference>
<feature type="domain" description="Globin" evidence="8">
    <location>
        <begin position="91"/>
        <end position="228"/>
    </location>
</feature>
<evidence type="ECO:0000256" key="1">
    <source>
        <dbReference type="ARBA" id="ARBA00022448"/>
    </source>
</evidence>
<evidence type="ECO:0000256" key="5">
    <source>
        <dbReference type="ARBA" id="ARBA00023004"/>
    </source>
</evidence>
<keyword evidence="3" id="KW-0561">Oxygen transport</keyword>
<feature type="transmembrane region" description="Helical" evidence="7">
    <location>
        <begin position="923"/>
        <end position="943"/>
    </location>
</feature>